<proteinExistence type="predicted"/>
<feature type="chain" id="PRO_5043688778" evidence="1">
    <location>
        <begin position="20"/>
        <end position="187"/>
    </location>
</feature>
<protein>
    <submittedName>
        <fullName evidence="2">Ax21 family protein</fullName>
    </submittedName>
</protein>
<accession>A0AAW3ZLN9</accession>
<dbReference type="AlphaFoldDB" id="A0AAW3ZLN9"/>
<dbReference type="Proteomes" id="UP000613768">
    <property type="component" value="Unassembled WGS sequence"/>
</dbReference>
<keyword evidence="3" id="KW-1185">Reference proteome</keyword>
<evidence type="ECO:0000313" key="3">
    <source>
        <dbReference type="Proteomes" id="UP000613768"/>
    </source>
</evidence>
<dbReference type="RefSeq" id="WP_192030480.1">
    <property type="nucleotide sequence ID" value="NZ_JACYTR010000039.1"/>
</dbReference>
<gene>
    <name evidence="2" type="ORF">IFO71_15050</name>
</gene>
<organism evidence="2 3">
    <name type="scientific">Pseudomarimonas arenosa</name>
    <dbReference type="NCBI Taxonomy" id="2774145"/>
    <lineage>
        <taxon>Bacteria</taxon>
        <taxon>Pseudomonadati</taxon>
        <taxon>Pseudomonadota</taxon>
        <taxon>Gammaproteobacteria</taxon>
        <taxon>Lysobacterales</taxon>
        <taxon>Lysobacteraceae</taxon>
        <taxon>Pseudomarimonas</taxon>
    </lineage>
</organism>
<reference evidence="2 3" key="1">
    <citation type="submission" date="2020-09" db="EMBL/GenBank/DDBJ databases">
        <title>Pseudoxanthomonas sp. CAU 1598 isolated from sand of Yaerae Beach.</title>
        <authorList>
            <person name="Kim W."/>
        </authorList>
    </citation>
    <scope>NUCLEOTIDE SEQUENCE [LARGE SCALE GENOMIC DNA]</scope>
    <source>
        <strain evidence="2 3">CAU 1598</strain>
    </source>
</reference>
<feature type="signal peptide" evidence="1">
    <location>
        <begin position="1"/>
        <end position="19"/>
    </location>
</feature>
<dbReference type="EMBL" id="JACYTR010000039">
    <property type="protein sequence ID" value="MBD8527058.1"/>
    <property type="molecule type" value="Genomic_DNA"/>
</dbReference>
<name>A0AAW3ZLN9_9GAMM</name>
<keyword evidence="1" id="KW-0732">Signal</keyword>
<sequence length="187" mass="20257">MRKTLFALALLALPLAANAGEISYNYGELGYSQLNIKGSSNDADGVAFNGSALLGDQFFIYGGHGRHETDIASVDLDLTRLGFGWRHGLSSSMDLVLNANYLRLDVDAGVFRGDVDGYEAEIGLRNSFGQRFETTVALGYTNGDNIDGDVYAKLSGHYKFNKNWGLVATATVAEGANEYLIGPRLRF</sequence>
<comment type="caution">
    <text evidence="2">The sequence shown here is derived from an EMBL/GenBank/DDBJ whole genome shotgun (WGS) entry which is preliminary data.</text>
</comment>
<dbReference type="SUPFAM" id="SSF56935">
    <property type="entry name" value="Porins"/>
    <property type="match status" value="1"/>
</dbReference>
<evidence type="ECO:0000313" key="2">
    <source>
        <dbReference type="EMBL" id="MBD8527058.1"/>
    </source>
</evidence>
<evidence type="ECO:0000256" key="1">
    <source>
        <dbReference type="SAM" id="SignalP"/>
    </source>
</evidence>